<dbReference type="InterPro" id="IPR016064">
    <property type="entry name" value="NAD/diacylglycerol_kinase_sf"/>
</dbReference>
<evidence type="ECO:0000256" key="3">
    <source>
        <dbReference type="ARBA" id="ARBA00022857"/>
    </source>
</evidence>
<dbReference type="EC" id="2.7.1.23" evidence="6"/>
<comment type="catalytic activity">
    <reaction evidence="5 6">
        <text>NAD(+) + ATP = ADP + NADP(+) + H(+)</text>
        <dbReference type="Rhea" id="RHEA:18629"/>
        <dbReference type="ChEBI" id="CHEBI:15378"/>
        <dbReference type="ChEBI" id="CHEBI:30616"/>
        <dbReference type="ChEBI" id="CHEBI:57540"/>
        <dbReference type="ChEBI" id="CHEBI:58349"/>
        <dbReference type="ChEBI" id="CHEBI:456216"/>
        <dbReference type="EC" id="2.7.1.23"/>
    </reaction>
</comment>
<evidence type="ECO:0000256" key="4">
    <source>
        <dbReference type="ARBA" id="ARBA00023027"/>
    </source>
</evidence>
<comment type="subcellular location">
    <subcellularLocation>
        <location evidence="6">Cytoplasm</location>
    </subcellularLocation>
</comment>
<protein>
    <recommendedName>
        <fullName evidence="6">NAD kinase</fullName>
        <ecNumber evidence="6">2.7.1.23</ecNumber>
    </recommendedName>
    <alternativeName>
        <fullName evidence="6">ATP-dependent NAD kinase</fullName>
    </alternativeName>
</protein>
<evidence type="ECO:0000313" key="7">
    <source>
        <dbReference type="EMBL" id="MDT0498639.1"/>
    </source>
</evidence>
<dbReference type="PANTHER" id="PTHR20275:SF0">
    <property type="entry name" value="NAD KINASE"/>
    <property type="match status" value="1"/>
</dbReference>
<dbReference type="PANTHER" id="PTHR20275">
    <property type="entry name" value="NAD KINASE"/>
    <property type="match status" value="1"/>
</dbReference>
<evidence type="ECO:0000256" key="6">
    <source>
        <dbReference type="HAMAP-Rule" id="MF_00361"/>
    </source>
</evidence>
<feature type="binding site" evidence="6">
    <location>
        <begin position="94"/>
        <end position="95"/>
    </location>
    <ligand>
        <name>NAD(+)</name>
        <dbReference type="ChEBI" id="CHEBI:57540"/>
    </ligand>
</feature>
<comment type="function">
    <text evidence="6">Involved in the regulation of the intracellular balance of NAD and NADP, and is a key enzyme in the biosynthesis of NADP. Catalyzes specifically the phosphorylation on 2'-hydroxyl of the adenosine moiety of NAD to yield NADP.</text>
</comment>
<sequence length="314" mass="33875">MSARLRRTRIDVGAQHINPEKHEGIMSQFGTLGIIGKQDDPAAAQTAALLVAHLRQRGHSVLLDDELHGMAADATAPRRELAERCNLVIVVGGDGTLLNAGRDLAPAGVPLLGVNQGRLGFMVDVNPLQMTETVDSILDGDYVRETRSLLSARILRDEGGAGPFLALNDVVLRNQAAIRMIEFETWHGEEFISLHRADGFIVSTPTGSTAYALSGGGPVLHPGIEAWALVPICPHTLSDRPIVVSTDRPVRLALSGGGTHDATCTMDGQVNATVRPGEIIEISRADCSLQLIHPRGYSYFNILRSKLHWGRERS</sequence>
<gene>
    <name evidence="6" type="primary">nadK</name>
    <name evidence="7" type="ORF">RM530_14915</name>
</gene>
<dbReference type="RefSeq" id="WP_311366051.1">
    <property type="nucleotide sequence ID" value="NZ_JAVRIC010000024.1"/>
</dbReference>
<feature type="active site" description="Proton acceptor" evidence="6">
    <location>
        <position position="94"/>
    </location>
</feature>
<reference evidence="7 8" key="1">
    <citation type="submission" date="2023-09" db="EMBL/GenBank/DDBJ databases">
        <authorList>
            <person name="Rey-Velasco X."/>
        </authorList>
    </citation>
    <scope>NUCLEOTIDE SEQUENCE [LARGE SCALE GENOMIC DNA]</scope>
    <source>
        <strain evidence="7 8">W345</strain>
    </source>
</reference>
<dbReference type="InterPro" id="IPR017438">
    <property type="entry name" value="ATP-NAD_kinase_N"/>
</dbReference>
<comment type="similarity">
    <text evidence="6">Belongs to the NAD kinase family.</text>
</comment>
<keyword evidence="6" id="KW-0067">ATP-binding</keyword>
<keyword evidence="6" id="KW-0963">Cytoplasm</keyword>
<evidence type="ECO:0000256" key="2">
    <source>
        <dbReference type="ARBA" id="ARBA00022777"/>
    </source>
</evidence>
<feature type="binding site" evidence="6">
    <location>
        <position position="196"/>
    </location>
    <ligand>
        <name>NAD(+)</name>
        <dbReference type="ChEBI" id="CHEBI:57540"/>
    </ligand>
</feature>
<name>A0ABU2WN19_9GAMM</name>
<keyword evidence="1 6" id="KW-0808">Transferase</keyword>
<dbReference type="Proteomes" id="UP001254608">
    <property type="component" value="Unassembled WGS sequence"/>
</dbReference>
<feature type="binding site" evidence="6">
    <location>
        <position position="179"/>
    </location>
    <ligand>
        <name>NAD(+)</name>
        <dbReference type="ChEBI" id="CHEBI:57540"/>
    </ligand>
</feature>
<comment type="cofactor">
    <cofactor evidence="6">
        <name>a divalent metal cation</name>
        <dbReference type="ChEBI" id="CHEBI:60240"/>
    </cofactor>
</comment>
<dbReference type="SUPFAM" id="SSF111331">
    <property type="entry name" value="NAD kinase/diacylglycerol kinase-like"/>
    <property type="match status" value="1"/>
</dbReference>
<dbReference type="Pfam" id="PF20143">
    <property type="entry name" value="NAD_kinase_C"/>
    <property type="match status" value="1"/>
</dbReference>
<accession>A0ABU2WN19</accession>
<dbReference type="NCBIfam" id="NF002306">
    <property type="entry name" value="PRK01231.1"/>
    <property type="match status" value="1"/>
</dbReference>
<comment type="caution">
    <text evidence="6">Lacks conserved residue(s) required for the propagation of feature annotation.</text>
</comment>
<feature type="binding site" evidence="6">
    <location>
        <position position="269"/>
    </location>
    <ligand>
        <name>NAD(+)</name>
        <dbReference type="ChEBI" id="CHEBI:57540"/>
    </ligand>
</feature>
<dbReference type="InterPro" id="IPR017437">
    <property type="entry name" value="ATP-NAD_kinase_PpnK-typ_C"/>
</dbReference>
<organism evidence="7 8">
    <name type="scientific">Banduia mediterranea</name>
    <dbReference type="NCBI Taxonomy" id="3075609"/>
    <lineage>
        <taxon>Bacteria</taxon>
        <taxon>Pseudomonadati</taxon>
        <taxon>Pseudomonadota</taxon>
        <taxon>Gammaproteobacteria</taxon>
        <taxon>Nevskiales</taxon>
        <taxon>Algiphilaceae</taxon>
        <taxon>Banduia</taxon>
    </lineage>
</organism>
<evidence type="ECO:0000256" key="1">
    <source>
        <dbReference type="ARBA" id="ARBA00022679"/>
    </source>
</evidence>
<keyword evidence="6" id="KW-0547">Nucleotide-binding</keyword>
<evidence type="ECO:0000256" key="5">
    <source>
        <dbReference type="ARBA" id="ARBA00047925"/>
    </source>
</evidence>
<keyword evidence="8" id="KW-1185">Reference proteome</keyword>
<keyword evidence="2 6" id="KW-0418">Kinase</keyword>
<dbReference type="Gene3D" id="3.40.50.10330">
    <property type="entry name" value="Probable inorganic polyphosphate/atp-NAD kinase, domain 1"/>
    <property type="match status" value="1"/>
</dbReference>
<proteinExistence type="inferred from homology"/>
<keyword evidence="3 6" id="KW-0521">NADP</keyword>
<keyword evidence="4 6" id="KW-0520">NAD</keyword>
<dbReference type="GO" id="GO:0003951">
    <property type="term" value="F:NAD+ kinase activity"/>
    <property type="evidence" value="ECO:0007669"/>
    <property type="project" value="UniProtKB-EC"/>
</dbReference>
<feature type="binding site" evidence="6">
    <location>
        <position position="198"/>
    </location>
    <ligand>
        <name>NAD(+)</name>
        <dbReference type="ChEBI" id="CHEBI:57540"/>
    </ligand>
</feature>
<evidence type="ECO:0000313" key="8">
    <source>
        <dbReference type="Proteomes" id="UP001254608"/>
    </source>
</evidence>
<dbReference type="Pfam" id="PF01513">
    <property type="entry name" value="NAD_kinase"/>
    <property type="match status" value="1"/>
</dbReference>
<dbReference type="HAMAP" id="MF_00361">
    <property type="entry name" value="NAD_kinase"/>
    <property type="match status" value="1"/>
</dbReference>
<comment type="caution">
    <text evidence="7">The sequence shown here is derived from an EMBL/GenBank/DDBJ whole genome shotgun (WGS) entry which is preliminary data.</text>
</comment>
<feature type="binding site" evidence="6">
    <location>
        <begin position="168"/>
        <end position="169"/>
    </location>
    <ligand>
        <name>NAD(+)</name>
        <dbReference type="ChEBI" id="CHEBI:57540"/>
    </ligand>
</feature>
<dbReference type="EMBL" id="JAVRIC010000024">
    <property type="protein sequence ID" value="MDT0498639.1"/>
    <property type="molecule type" value="Genomic_DNA"/>
</dbReference>
<dbReference type="Gene3D" id="2.60.200.30">
    <property type="entry name" value="Probable inorganic polyphosphate/atp-NAD kinase, domain 2"/>
    <property type="match status" value="1"/>
</dbReference>
<feature type="binding site" evidence="6">
    <location>
        <begin position="209"/>
        <end position="214"/>
    </location>
    <ligand>
        <name>NAD(+)</name>
        <dbReference type="ChEBI" id="CHEBI:57540"/>
    </ligand>
</feature>
<dbReference type="InterPro" id="IPR002504">
    <property type="entry name" value="NADK"/>
</dbReference>